<feature type="transmembrane region" description="Helical" evidence="4">
    <location>
        <begin position="358"/>
        <end position="375"/>
    </location>
</feature>
<feature type="transmembrane region" description="Helical" evidence="4">
    <location>
        <begin position="512"/>
        <end position="533"/>
    </location>
</feature>
<feature type="transmembrane region" description="Helical" evidence="4">
    <location>
        <begin position="418"/>
        <end position="435"/>
    </location>
</feature>
<keyword evidence="4" id="KW-1133">Transmembrane helix</keyword>
<evidence type="ECO:0000256" key="1">
    <source>
        <dbReference type="ARBA" id="ARBA00004236"/>
    </source>
</evidence>
<evidence type="ECO:0000259" key="5">
    <source>
        <dbReference type="SMART" id="SM00900"/>
    </source>
</evidence>
<keyword evidence="7" id="KW-1185">Reference proteome</keyword>
<proteinExistence type="predicted"/>
<dbReference type="Pfam" id="PF04205">
    <property type="entry name" value="FMN_bind"/>
    <property type="match status" value="1"/>
</dbReference>
<dbReference type="InterPro" id="IPR052378">
    <property type="entry name" value="NosR_regulator"/>
</dbReference>
<evidence type="ECO:0000313" key="7">
    <source>
        <dbReference type="Proteomes" id="UP000190774"/>
    </source>
</evidence>
<comment type="subcellular location">
    <subcellularLocation>
        <location evidence="1">Cell membrane</location>
    </subcellularLocation>
</comment>
<sequence length="572" mass="62167">MAVSTLPPSSPSRTVRRGGAGLRALLLRLWRVGLLVAAVLVLRQGVATREAREAVAALQPERLRDFFPEIVSLGEPMPTSGWRAALDGTQKVLGYVATTAPESDGIIGYSGPTNSLLVFSPQGVLTGVRVLKSHDTPDHLAEVIADREFFKQFTNRKPGEPLEKPLHTVTGATLTSAAIAQGVLTRMGQSAGASLRFPEPITLAEVQMLMPEAAELQPSTQYAGGFEVLDAQGKRIGRVVRTSPVTDTMIGYKGPTDTLMLLDPSGQTLKKIALRRSYDTKRYVGYITGDSYFLNLFNDKSLEELADLDYEKAKIEGVSGATETSYSMAEGLKRRAASLLEQRPTGWLRTVTWRWQDWGHVAVIASALVMAFTRLRGRAWVRHGHHALLVVYAGFMAGELLSQGLLTGWAAHGTPWRSAPGLLLLAAVALLGPVFTSKHLYCHHICPHGALQQLLARRLRWQWRVPHGLDKSLSLLPFFLLGLIFLSVVIGWGLNLNALEPFDAYVPRVAGWGSLVLAVVGLVAALFTPLAYCKYGCPTGAVFKLIRFTGDADRLGLKDWIAVGLIALAALV</sequence>
<feature type="domain" description="FMN-binding" evidence="5">
    <location>
        <begin position="251"/>
        <end position="339"/>
    </location>
</feature>
<gene>
    <name evidence="6" type="ORF">SAMN02745166_00261</name>
</gene>
<protein>
    <submittedName>
        <fullName evidence="6">4Fe-4S binding domain-containing protein</fullName>
    </submittedName>
</protein>
<dbReference type="GO" id="GO:0005886">
    <property type="term" value="C:plasma membrane"/>
    <property type="evidence" value="ECO:0007669"/>
    <property type="project" value="UniProtKB-SubCell"/>
</dbReference>
<dbReference type="PANTHER" id="PTHR30224:SF4">
    <property type="entry name" value="ELECTRON TRANSPORT PROTEIN YCCM-RELATED"/>
    <property type="match status" value="1"/>
</dbReference>
<dbReference type="SMART" id="SM00900">
    <property type="entry name" value="FMN_bind"/>
    <property type="match status" value="2"/>
</dbReference>
<dbReference type="InterPro" id="IPR007329">
    <property type="entry name" value="FMN-bd"/>
</dbReference>
<organism evidence="6 7">
    <name type="scientific">Prosthecobacter debontii</name>
    <dbReference type="NCBI Taxonomy" id="48467"/>
    <lineage>
        <taxon>Bacteria</taxon>
        <taxon>Pseudomonadati</taxon>
        <taxon>Verrucomicrobiota</taxon>
        <taxon>Verrucomicrobiia</taxon>
        <taxon>Verrucomicrobiales</taxon>
        <taxon>Verrucomicrobiaceae</taxon>
        <taxon>Prosthecobacter</taxon>
    </lineage>
</organism>
<keyword evidence="2" id="KW-1003">Cell membrane</keyword>
<dbReference type="EMBL" id="FUYE01000001">
    <property type="protein sequence ID" value="SKA76873.1"/>
    <property type="molecule type" value="Genomic_DNA"/>
</dbReference>
<accession>A0A1T4WHT5</accession>
<dbReference type="GO" id="GO:0010181">
    <property type="term" value="F:FMN binding"/>
    <property type="evidence" value="ECO:0007669"/>
    <property type="project" value="InterPro"/>
</dbReference>
<dbReference type="InterPro" id="IPR017896">
    <property type="entry name" value="4Fe4S_Fe-S-bd"/>
</dbReference>
<keyword evidence="3 4" id="KW-0472">Membrane</keyword>
<dbReference type="Proteomes" id="UP000190774">
    <property type="component" value="Unassembled WGS sequence"/>
</dbReference>
<evidence type="ECO:0000256" key="3">
    <source>
        <dbReference type="ARBA" id="ARBA00023136"/>
    </source>
</evidence>
<reference evidence="7" key="1">
    <citation type="submission" date="2017-02" db="EMBL/GenBank/DDBJ databases">
        <authorList>
            <person name="Varghese N."/>
            <person name="Submissions S."/>
        </authorList>
    </citation>
    <scope>NUCLEOTIDE SEQUENCE [LARGE SCALE GENOMIC DNA]</scope>
    <source>
        <strain evidence="7">ATCC 700200</strain>
    </source>
</reference>
<dbReference type="STRING" id="48467.SAMN02745166_00261"/>
<dbReference type="PANTHER" id="PTHR30224">
    <property type="entry name" value="ELECTRON TRANSPORT PROTEIN"/>
    <property type="match status" value="1"/>
</dbReference>
<dbReference type="Pfam" id="PF12801">
    <property type="entry name" value="Fer4_5"/>
    <property type="match status" value="2"/>
</dbReference>
<feature type="transmembrane region" description="Helical" evidence="4">
    <location>
        <begin position="473"/>
        <end position="492"/>
    </location>
</feature>
<keyword evidence="4" id="KW-0812">Transmembrane</keyword>
<dbReference type="AlphaFoldDB" id="A0A1T4WHT5"/>
<feature type="transmembrane region" description="Helical" evidence="4">
    <location>
        <begin position="387"/>
        <end position="406"/>
    </location>
</feature>
<evidence type="ECO:0000256" key="2">
    <source>
        <dbReference type="ARBA" id="ARBA00022475"/>
    </source>
</evidence>
<dbReference type="OrthoDB" id="181415at2"/>
<name>A0A1T4WHT5_9BACT</name>
<feature type="domain" description="FMN-binding" evidence="5">
    <location>
        <begin position="108"/>
        <end position="190"/>
    </location>
</feature>
<evidence type="ECO:0000256" key="4">
    <source>
        <dbReference type="SAM" id="Phobius"/>
    </source>
</evidence>
<evidence type="ECO:0000313" key="6">
    <source>
        <dbReference type="EMBL" id="SKA76873.1"/>
    </source>
</evidence>
<dbReference type="RefSeq" id="WP_078811490.1">
    <property type="nucleotide sequence ID" value="NZ_FUYE01000001.1"/>
</dbReference>